<proteinExistence type="predicted"/>
<comment type="caution">
    <text evidence="2">The sequence shown here is derived from an EMBL/GenBank/DDBJ whole genome shotgun (WGS) entry which is preliminary data.</text>
</comment>
<feature type="domain" description="Armadillo repeat-containing" evidence="1">
    <location>
        <begin position="106"/>
        <end position="260"/>
    </location>
</feature>
<protein>
    <recommendedName>
        <fullName evidence="1">Armadillo repeat-containing domain-containing protein</fullName>
    </recommendedName>
</protein>
<gene>
    <name evidence="2" type="ORF">CDAUBV1_LOCUS13974</name>
</gene>
<dbReference type="Proteomes" id="UP001497525">
    <property type="component" value="Unassembled WGS sequence"/>
</dbReference>
<dbReference type="Gene3D" id="1.25.10.10">
    <property type="entry name" value="Leucine-rich Repeat Variant"/>
    <property type="match status" value="1"/>
</dbReference>
<reference evidence="2" key="1">
    <citation type="submission" date="2024-06" db="EMBL/GenBank/DDBJ databases">
        <authorList>
            <person name="Liu X."/>
            <person name="Lenzi L."/>
            <person name="Haldenby T S."/>
            <person name="Uol C."/>
        </authorList>
    </citation>
    <scope>NUCLEOTIDE SEQUENCE</scope>
</reference>
<sequence length="374" mass="41106">MGFRKLAISASCSLAAASLAAFIIYRQLGKSRCDARSKLKLEESLEENIYSRTSTRSPRENGGPPHITAKVWDPPSWLVNFAKEDLTMEVACGIVTALNSFDTPARQGPLLMLQQASTFSSNGPVFRDSGCLSLILGLLDSKDQASITTRQNLTILQTVTNLACDRANLPCIQEHLRTILEIANTQNYSDQACAALQLLCNVALTPDGCRILDNKIELLYGMLSTRDPYILRQVYSILVNLSCDAASSLLLLQSLAPPDLFDALSYSLSNAVQPLVSLQAVMFLKNSYTAMRIQDAITDDMRISDLLPDRPSDAQTVADFLTKSRGELKLRLYVLLSETPTSEVGEELTEQASLLCEILDTQHSLPKNGRPETR</sequence>
<dbReference type="SUPFAM" id="SSF48371">
    <property type="entry name" value="ARM repeat"/>
    <property type="match status" value="1"/>
</dbReference>
<dbReference type="EMBL" id="CAXLJL010000556">
    <property type="protein sequence ID" value="CAL5138910.1"/>
    <property type="molecule type" value="Genomic_DNA"/>
</dbReference>
<dbReference type="AlphaFoldDB" id="A0AAV2TQ83"/>
<accession>A0AAV2TQ83</accession>
<evidence type="ECO:0000313" key="2">
    <source>
        <dbReference type="EMBL" id="CAL5138910.1"/>
    </source>
</evidence>
<dbReference type="InterPro" id="IPR016024">
    <property type="entry name" value="ARM-type_fold"/>
</dbReference>
<dbReference type="Pfam" id="PF04826">
    <property type="entry name" value="Arm_2"/>
    <property type="match status" value="1"/>
</dbReference>
<dbReference type="InterPro" id="IPR006911">
    <property type="entry name" value="ARM-rpt_dom"/>
</dbReference>
<name>A0AAV2TQ83_CALDB</name>
<evidence type="ECO:0000313" key="3">
    <source>
        <dbReference type="Proteomes" id="UP001497525"/>
    </source>
</evidence>
<evidence type="ECO:0000259" key="1">
    <source>
        <dbReference type="Pfam" id="PF04826"/>
    </source>
</evidence>
<organism evidence="2 3">
    <name type="scientific">Calicophoron daubneyi</name>
    <name type="common">Rumen fluke</name>
    <name type="synonym">Paramphistomum daubneyi</name>
    <dbReference type="NCBI Taxonomy" id="300641"/>
    <lineage>
        <taxon>Eukaryota</taxon>
        <taxon>Metazoa</taxon>
        <taxon>Spiralia</taxon>
        <taxon>Lophotrochozoa</taxon>
        <taxon>Platyhelminthes</taxon>
        <taxon>Trematoda</taxon>
        <taxon>Digenea</taxon>
        <taxon>Plagiorchiida</taxon>
        <taxon>Pronocephalata</taxon>
        <taxon>Paramphistomoidea</taxon>
        <taxon>Paramphistomidae</taxon>
        <taxon>Calicophoron</taxon>
    </lineage>
</organism>
<dbReference type="InterPro" id="IPR011989">
    <property type="entry name" value="ARM-like"/>
</dbReference>